<evidence type="ECO:0000313" key="4">
    <source>
        <dbReference type="Proteomes" id="UP000693970"/>
    </source>
</evidence>
<dbReference type="InterPro" id="IPR040807">
    <property type="entry name" value="DUF5522"/>
</dbReference>
<protein>
    <submittedName>
        <fullName evidence="3">ABC transporter substrate-binding protein</fullName>
    </submittedName>
</protein>
<sequence length="684" mass="75301">MENKPLRIACLEPSATAICLELGLQDCIVGVTHECGPVLDAIEWTQQQHPRPRVLTKSGLTEQQSQLEIHKAIQETSEVALKKANACQPRDAIVEEIPSMYPLVQEEMEAANPTIVFTQDLCSVCAPTTADVRRCLLKSKKNGSGGGGGAVQDAGAVTVVALQPTTLEEVAETFVTIATACGVPERGEQLKQEFLGNLQQLQTAIEMNRDPTKPLPTIFILEWLDPPFDSGHWTYQMMKYACVETARPKTTHKAMEIRWSDVYQADPDLVVVGCCGFDLERNVRDAQSKSVQFQNLRAAKNGRIYAANGDRYIAQPAPSLLQGVALLAQCAYEAEPAVLEAIARLGYDTIGWQKVNVTVSNEKSDLLEYCKSHSFDGVIDDMEDLAGDGTGFAELHKIACMKGELTYTDPATGYSVFTEPAHKQRGKCCGSGCRHCPYSHENVKDKASKIQQPSILYRSQRKDPSHIFSIDTHSNVKVLFFSGGKDSFLTIRSLVRSYNDDEPFGLVLLTTFDASTRVIAHQEVNIDDIIKQASHLDITLIGVPLRRGSGETYMDRVQKGLEVVQASLPSGSEITALVFGDLHLAHIKEWRDKVLSQLSYRLEYPLWKVPNATLLDDLEASQVRCQISGSSCNEVPVGSFFDRNLYSELISREGSGSIDGFGEAGEFHSLARVFDVPREIALGL</sequence>
<dbReference type="Pfam" id="PF01497">
    <property type="entry name" value="Peripla_BP_2"/>
    <property type="match status" value="1"/>
</dbReference>
<feature type="domain" description="Diphthamide synthase" evidence="2">
    <location>
        <begin position="479"/>
        <end position="677"/>
    </location>
</feature>
<dbReference type="AlphaFoldDB" id="A0A9K3PL51"/>
<dbReference type="PANTHER" id="PTHR42860">
    <property type="entry name" value="VITAMIN B12-BINDING PROTEIN"/>
    <property type="match status" value="1"/>
</dbReference>
<organism evidence="3 4">
    <name type="scientific">Nitzschia inconspicua</name>
    <dbReference type="NCBI Taxonomy" id="303405"/>
    <lineage>
        <taxon>Eukaryota</taxon>
        <taxon>Sar</taxon>
        <taxon>Stramenopiles</taxon>
        <taxon>Ochrophyta</taxon>
        <taxon>Bacillariophyta</taxon>
        <taxon>Bacillariophyceae</taxon>
        <taxon>Bacillariophycidae</taxon>
        <taxon>Bacillariales</taxon>
        <taxon>Bacillariaceae</taxon>
        <taxon>Nitzschia</taxon>
    </lineage>
</organism>
<proteinExistence type="predicted"/>
<keyword evidence="4" id="KW-1185">Reference proteome</keyword>
<dbReference type="InterPro" id="IPR051030">
    <property type="entry name" value="Vitamin_B12-ABC_binding"/>
</dbReference>
<comment type="caution">
    <text evidence="3">The sequence shown here is derived from an EMBL/GenBank/DDBJ whole genome shotgun (WGS) entry which is preliminary data.</text>
</comment>
<evidence type="ECO:0000259" key="1">
    <source>
        <dbReference type="Pfam" id="PF01497"/>
    </source>
</evidence>
<dbReference type="OrthoDB" id="274765at2759"/>
<feature type="domain" description="Fe/B12 periplasmic-binding" evidence="1">
    <location>
        <begin position="156"/>
        <end position="307"/>
    </location>
</feature>
<accession>A0A9K3PL51</accession>
<evidence type="ECO:0000313" key="3">
    <source>
        <dbReference type="EMBL" id="KAG7350801.1"/>
    </source>
</evidence>
<dbReference type="Proteomes" id="UP000693970">
    <property type="component" value="Unassembled WGS sequence"/>
</dbReference>
<reference evidence="3" key="1">
    <citation type="journal article" date="2021" name="Sci. Rep.">
        <title>Diploid genomic architecture of Nitzschia inconspicua, an elite biomass production diatom.</title>
        <authorList>
            <person name="Oliver A."/>
            <person name="Podell S."/>
            <person name="Pinowska A."/>
            <person name="Traller J.C."/>
            <person name="Smith S.R."/>
            <person name="McClure R."/>
            <person name="Beliaev A."/>
            <person name="Bohutskyi P."/>
            <person name="Hill E.A."/>
            <person name="Rabines A."/>
            <person name="Zheng H."/>
            <person name="Allen L.Z."/>
            <person name="Kuo A."/>
            <person name="Grigoriev I.V."/>
            <person name="Allen A.E."/>
            <person name="Hazlebeck D."/>
            <person name="Allen E.E."/>
        </authorList>
    </citation>
    <scope>NUCLEOTIDE SEQUENCE</scope>
    <source>
        <strain evidence="3">Hildebrandi</strain>
    </source>
</reference>
<dbReference type="Pfam" id="PF17653">
    <property type="entry name" value="DUF5522"/>
    <property type="match status" value="1"/>
</dbReference>
<dbReference type="InterPro" id="IPR002761">
    <property type="entry name" value="Diphthami_syn_dom"/>
</dbReference>
<dbReference type="PANTHER" id="PTHR42860:SF1">
    <property type="entry name" value="VITAMIN B12-BINDING PROTEIN"/>
    <property type="match status" value="1"/>
</dbReference>
<reference evidence="3" key="2">
    <citation type="submission" date="2021-04" db="EMBL/GenBank/DDBJ databases">
        <authorList>
            <person name="Podell S."/>
        </authorList>
    </citation>
    <scope>NUCLEOTIDE SEQUENCE</scope>
    <source>
        <strain evidence="3">Hildebrandi</strain>
    </source>
</reference>
<dbReference type="Pfam" id="PF01902">
    <property type="entry name" value="Diphthami_syn_2"/>
    <property type="match status" value="1"/>
</dbReference>
<name>A0A9K3PL51_9STRA</name>
<gene>
    <name evidence="3" type="ORF">IV203_010161</name>
</gene>
<dbReference type="EMBL" id="JAGRRH010000018">
    <property type="protein sequence ID" value="KAG7350801.1"/>
    <property type="molecule type" value="Genomic_DNA"/>
</dbReference>
<evidence type="ECO:0000259" key="2">
    <source>
        <dbReference type="Pfam" id="PF01902"/>
    </source>
</evidence>
<dbReference type="InterPro" id="IPR002491">
    <property type="entry name" value="ABC_transptr_periplasmic_BD"/>
</dbReference>